<keyword evidence="3 5" id="KW-0170">Cobalt</keyword>
<dbReference type="InterPro" id="IPR009246">
    <property type="entry name" value="EutC"/>
</dbReference>
<dbReference type="EC" id="4.3.1.7" evidence="5"/>
<dbReference type="NCBIfam" id="NF003971">
    <property type="entry name" value="PRK05465.1"/>
    <property type="match status" value="1"/>
</dbReference>
<comment type="catalytic activity">
    <reaction evidence="5">
        <text>ethanolamine = acetaldehyde + NH4(+)</text>
        <dbReference type="Rhea" id="RHEA:15313"/>
        <dbReference type="ChEBI" id="CHEBI:15343"/>
        <dbReference type="ChEBI" id="CHEBI:28938"/>
        <dbReference type="ChEBI" id="CHEBI:57603"/>
        <dbReference type="EC" id="4.3.1.7"/>
    </reaction>
</comment>
<dbReference type="Gene3D" id="1.10.30.40">
    <property type="entry name" value="Ethanolamine ammonia-lyase light chain (EutC), N-terminal domain"/>
    <property type="match status" value="1"/>
</dbReference>
<dbReference type="Pfam" id="PF05985">
    <property type="entry name" value="EutC"/>
    <property type="match status" value="1"/>
</dbReference>
<comment type="similarity">
    <text evidence="5">Belongs to the EutC family.</text>
</comment>
<dbReference type="EMBL" id="CP029494">
    <property type="protein sequence ID" value="AWN23451.1"/>
    <property type="molecule type" value="Genomic_DNA"/>
</dbReference>
<dbReference type="InterPro" id="IPR042255">
    <property type="entry name" value="EutC_N"/>
</dbReference>
<comment type="function">
    <text evidence="5">Catalyzes the deamination of various vicinal amino-alcohols to oxo compounds. Allows this organism to utilize ethanolamine as the sole source of nitrogen and carbon in the presence of external vitamin B12.</text>
</comment>
<keyword evidence="4 5" id="KW-1283">Bacterial microcompartment</keyword>
<dbReference type="KEGG" id="dez:DKM44_09615"/>
<evidence type="ECO:0000256" key="3">
    <source>
        <dbReference type="ARBA" id="ARBA00023285"/>
    </source>
</evidence>
<dbReference type="GO" id="GO:0046336">
    <property type="term" value="P:ethanolamine catabolic process"/>
    <property type="evidence" value="ECO:0007669"/>
    <property type="project" value="UniProtKB-UniRule"/>
</dbReference>
<reference evidence="7 8" key="1">
    <citation type="submission" date="2018-05" db="EMBL/GenBank/DDBJ databases">
        <title>Complete Genome Sequence of Deinococcus sp. strain 17bor-2.</title>
        <authorList>
            <person name="Srinivasan S."/>
        </authorList>
    </citation>
    <scope>NUCLEOTIDE SEQUENCE [LARGE SCALE GENOMIC DNA]</scope>
    <source>
        <strain evidence="7 8">17bor-2</strain>
    </source>
</reference>
<name>A0A2Z3JIM1_9DEIO</name>
<evidence type="ECO:0000313" key="8">
    <source>
        <dbReference type="Proteomes" id="UP000245368"/>
    </source>
</evidence>
<comment type="subunit">
    <text evidence="5">The basic unit is a heterodimer which dimerizes to form tetramers. The heterotetramers trimerize; 6 large subunits form a core ring with 6 small subunits projecting outwards.</text>
</comment>
<protein>
    <recommendedName>
        <fullName evidence="5">Ethanolamine ammonia-lyase small subunit</fullName>
        <shortName evidence="5">EAL small subunit</shortName>
        <ecNumber evidence="5">4.3.1.7</ecNumber>
    </recommendedName>
</protein>
<evidence type="ECO:0000256" key="1">
    <source>
        <dbReference type="ARBA" id="ARBA00022628"/>
    </source>
</evidence>
<feature type="binding site" evidence="5">
    <location>
        <position position="198"/>
    </location>
    <ligand>
        <name>adenosylcob(III)alamin</name>
        <dbReference type="ChEBI" id="CHEBI:18408"/>
    </ligand>
</feature>
<evidence type="ECO:0000256" key="5">
    <source>
        <dbReference type="HAMAP-Rule" id="MF_00601"/>
    </source>
</evidence>
<dbReference type="PANTHER" id="PTHR39330:SF1">
    <property type="entry name" value="ETHANOLAMINE AMMONIA-LYASE SMALL SUBUNIT"/>
    <property type="match status" value="1"/>
</dbReference>
<comment type="cofactor">
    <cofactor evidence="5">
        <name>adenosylcob(III)alamin</name>
        <dbReference type="ChEBI" id="CHEBI:18408"/>
    </cofactor>
    <text evidence="5">Binds between the large and small subunits.</text>
</comment>
<gene>
    <name evidence="5" type="primary">eutC</name>
    <name evidence="7" type="ORF">DKM44_09615</name>
</gene>
<dbReference type="PANTHER" id="PTHR39330">
    <property type="entry name" value="ETHANOLAMINE AMMONIA-LYASE LIGHT CHAIN"/>
    <property type="match status" value="1"/>
</dbReference>
<keyword evidence="2 5" id="KW-0456">Lyase</keyword>
<dbReference type="GO" id="GO:0009350">
    <property type="term" value="C:ethanolamine ammonia-lyase complex"/>
    <property type="evidence" value="ECO:0007669"/>
    <property type="project" value="UniProtKB-UniRule"/>
</dbReference>
<feature type="compositionally biased region" description="Basic and acidic residues" evidence="6">
    <location>
        <begin position="232"/>
        <end position="241"/>
    </location>
</feature>
<evidence type="ECO:0000256" key="6">
    <source>
        <dbReference type="SAM" id="MobiDB-lite"/>
    </source>
</evidence>
<dbReference type="Proteomes" id="UP000245368">
    <property type="component" value="Chromosome"/>
</dbReference>
<dbReference type="AlphaFoldDB" id="A0A2Z3JIM1"/>
<dbReference type="Gene3D" id="3.40.50.11240">
    <property type="entry name" value="Ethanolamine ammonia-lyase light chain (EutC)"/>
    <property type="match status" value="1"/>
</dbReference>
<dbReference type="UniPathway" id="UPA00560"/>
<feature type="binding site" evidence="5">
    <location>
        <position position="169"/>
    </location>
    <ligand>
        <name>adenosylcob(III)alamin</name>
        <dbReference type="ChEBI" id="CHEBI:18408"/>
    </ligand>
</feature>
<comment type="pathway">
    <text evidence="5">Amine and polyamine degradation; ethanolamine degradation.</text>
</comment>
<evidence type="ECO:0000313" key="7">
    <source>
        <dbReference type="EMBL" id="AWN23451.1"/>
    </source>
</evidence>
<keyword evidence="1 5" id="KW-0846">Cobalamin</keyword>
<dbReference type="GO" id="GO:0008851">
    <property type="term" value="F:ethanolamine ammonia-lyase activity"/>
    <property type="evidence" value="ECO:0007669"/>
    <property type="project" value="UniProtKB-UniRule"/>
</dbReference>
<comment type="subcellular location">
    <subcellularLocation>
        <location evidence="5">Bacterial microcompartment</location>
    </subcellularLocation>
</comment>
<sequence>MSELDKTAPWAALRAFTDARIALGRAGTSLPTREVLTFNQAHAAARDAVWAEPEFGPLRRNWPQVPEVRSRAESRAVYLRRPDLGRQLNPVSRAELEALGSPAPDLLIVVGDGLSAAALDHAPELLQALLPLLAGLDVQLLLARQCRVALGDEAGEVLGARAALMVLGERPGLSSADSLGAYLTYAPQVGRLDSERNCVSNIRPGGLEPAAAARRLAYLVRESLRRELSGVTLKDESEARPDALPGGPRLH</sequence>
<accession>A0A2Z3JIM1</accession>
<dbReference type="GO" id="GO:0031471">
    <property type="term" value="C:ethanolamine degradation polyhedral organelle"/>
    <property type="evidence" value="ECO:0007669"/>
    <property type="project" value="UniProtKB-UniRule"/>
</dbReference>
<proteinExistence type="inferred from homology"/>
<evidence type="ECO:0000256" key="4">
    <source>
        <dbReference type="ARBA" id="ARBA00024446"/>
    </source>
</evidence>
<dbReference type="GO" id="GO:0031419">
    <property type="term" value="F:cobalamin binding"/>
    <property type="evidence" value="ECO:0007669"/>
    <property type="project" value="UniProtKB-UniRule"/>
</dbReference>
<dbReference type="RefSeq" id="WP_109827179.1">
    <property type="nucleotide sequence ID" value="NZ_CP029494.1"/>
</dbReference>
<dbReference type="OrthoDB" id="114248at2"/>
<feature type="binding site" evidence="5">
    <location>
        <position position="148"/>
    </location>
    <ligand>
        <name>adenosylcob(III)alamin</name>
        <dbReference type="ChEBI" id="CHEBI:18408"/>
    </ligand>
</feature>
<feature type="region of interest" description="Disordered" evidence="6">
    <location>
        <begin position="232"/>
        <end position="251"/>
    </location>
</feature>
<dbReference type="HAMAP" id="MF_00601">
    <property type="entry name" value="EutC"/>
    <property type="match status" value="1"/>
</dbReference>
<organism evidence="7 8">
    <name type="scientific">Deinococcus irradiatisoli</name>
    <dbReference type="NCBI Taxonomy" id="2202254"/>
    <lineage>
        <taxon>Bacteria</taxon>
        <taxon>Thermotogati</taxon>
        <taxon>Deinococcota</taxon>
        <taxon>Deinococci</taxon>
        <taxon>Deinococcales</taxon>
        <taxon>Deinococcaceae</taxon>
        <taxon>Deinococcus</taxon>
    </lineage>
</organism>
<dbReference type="PIRSF" id="PIRSF018982">
    <property type="entry name" value="EutC"/>
    <property type="match status" value="1"/>
</dbReference>
<dbReference type="InterPro" id="IPR042251">
    <property type="entry name" value="EutC_C"/>
</dbReference>
<dbReference type="GO" id="GO:0006520">
    <property type="term" value="P:amino acid metabolic process"/>
    <property type="evidence" value="ECO:0007669"/>
    <property type="project" value="InterPro"/>
</dbReference>
<keyword evidence="8" id="KW-1185">Reference proteome</keyword>
<evidence type="ECO:0000256" key="2">
    <source>
        <dbReference type="ARBA" id="ARBA00023239"/>
    </source>
</evidence>